<dbReference type="PANTHER" id="PTHR48043">
    <property type="entry name" value="EG:EG0003.4 PROTEIN-RELATED"/>
    <property type="match status" value="1"/>
</dbReference>
<evidence type="ECO:0000256" key="7">
    <source>
        <dbReference type="RuleBase" id="RU003718"/>
    </source>
</evidence>
<dbReference type="OrthoDB" id="5835829at2759"/>
<feature type="chain" id="PRO_5039961032" description="UDP-glucuronosyltransferase" evidence="8">
    <location>
        <begin position="23"/>
        <end position="527"/>
    </location>
</feature>
<dbReference type="GO" id="GO:0016020">
    <property type="term" value="C:membrane"/>
    <property type="evidence" value="ECO:0007669"/>
    <property type="project" value="UniProtKB-SubCell"/>
</dbReference>
<dbReference type="CDD" id="cd03784">
    <property type="entry name" value="GT1_Gtf-like"/>
    <property type="match status" value="1"/>
</dbReference>
<organism evidence="9 10">
    <name type="scientific">Branchiostoma floridae</name>
    <name type="common">Florida lancelet</name>
    <name type="synonym">Amphioxus</name>
    <dbReference type="NCBI Taxonomy" id="7739"/>
    <lineage>
        <taxon>Eukaryota</taxon>
        <taxon>Metazoa</taxon>
        <taxon>Chordata</taxon>
        <taxon>Cephalochordata</taxon>
        <taxon>Leptocardii</taxon>
        <taxon>Amphioxiformes</taxon>
        <taxon>Branchiostomatidae</taxon>
        <taxon>Branchiostoma</taxon>
    </lineage>
</organism>
<dbReference type="EC" id="2.4.1.17" evidence="8"/>
<protein>
    <recommendedName>
        <fullName evidence="8">UDP-glucuronosyltransferase</fullName>
        <ecNumber evidence="8">2.4.1.17</ecNumber>
    </recommendedName>
</protein>
<evidence type="ECO:0000256" key="1">
    <source>
        <dbReference type="ARBA" id="ARBA00009995"/>
    </source>
</evidence>
<dbReference type="OMA" id="WHTEASH"/>
<comment type="similarity">
    <text evidence="1 7">Belongs to the UDP-glycosyltransferase family.</text>
</comment>
<keyword evidence="6 8" id="KW-0472">Membrane</keyword>
<keyword evidence="5 8" id="KW-1133">Transmembrane helix</keyword>
<dbReference type="GO" id="GO:0008194">
    <property type="term" value="F:UDP-glycosyltransferase activity"/>
    <property type="evidence" value="ECO:0000318"/>
    <property type="project" value="GO_Central"/>
</dbReference>
<dbReference type="PROSITE" id="PS00375">
    <property type="entry name" value="UDPGT"/>
    <property type="match status" value="1"/>
</dbReference>
<dbReference type="InterPro" id="IPR035595">
    <property type="entry name" value="UDP_glycos_trans_CS"/>
</dbReference>
<dbReference type="InterPro" id="IPR050271">
    <property type="entry name" value="UDP-glycosyltransferase"/>
</dbReference>
<evidence type="ECO:0000256" key="6">
    <source>
        <dbReference type="ARBA" id="ARBA00023136"/>
    </source>
</evidence>
<evidence type="ECO:0000256" key="8">
    <source>
        <dbReference type="RuleBase" id="RU362059"/>
    </source>
</evidence>
<dbReference type="InterPro" id="IPR002213">
    <property type="entry name" value="UDP_glucos_trans"/>
</dbReference>
<comment type="subcellular location">
    <subcellularLocation>
        <location evidence="8">Membrane</location>
        <topology evidence="8">Single-pass membrane protein</topology>
    </subcellularLocation>
</comment>
<dbReference type="PANTHER" id="PTHR48043:SF145">
    <property type="entry name" value="FI06409P-RELATED"/>
    <property type="match status" value="1"/>
</dbReference>
<dbReference type="Proteomes" id="UP000001554">
    <property type="component" value="Chromosome 14"/>
</dbReference>
<reference evidence="10" key="2">
    <citation type="submission" date="2025-08" db="UniProtKB">
        <authorList>
            <consortium name="RefSeq"/>
        </authorList>
    </citation>
    <scope>IDENTIFICATION</scope>
    <source>
        <strain evidence="10">S238N-H82</strain>
        <tissue evidence="10">Testes</tissue>
    </source>
</reference>
<dbReference type="GO" id="GO:0015020">
    <property type="term" value="F:glucuronosyltransferase activity"/>
    <property type="evidence" value="ECO:0007669"/>
    <property type="project" value="UniProtKB-EC"/>
</dbReference>
<proteinExistence type="inferred from homology"/>
<evidence type="ECO:0000313" key="10">
    <source>
        <dbReference type="RefSeq" id="XP_035696735.1"/>
    </source>
</evidence>
<evidence type="ECO:0000256" key="4">
    <source>
        <dbReference type="ARBA" id="ARBA00022692"/>
    </source>
</evidence>
<evidence type="ECO:0000256" key="2">
    <source>
        <dbReference type="ARBA" id="ARBA00022676"/>
    </source>
</evidence>
<sequence length="527" mass="59355">MEFSMFVRVAVTVPTLLGLLNASHVDGKEILFVVPPFSASRWFAMATVGQALVNKGHHVTVIVPEDMVATRQAERPDFRYSTFPDLHSQARLTEVRRKYISTVGKLSVFHVIRLSMLESEHAVKHCDLMLSKSSLLPRSQYNVLVSDPMFPCGAFIAARLKIPHIAILRFDRFNLDAKATGAILPRSYVPSTYSSFTDKMTFLERMSNALIDVLTNSAFQWTVLSGFDDLAQKYVSQNESTQSVVSRTDVWLYTTDSLLTGDFPRPTMPNIVHVGGLHVRESKPLSMEMEDFMESSGNEGVIVVSFGSIVKTMPMEKAEILASAFSRLRQKVVWRYGGKRPPGLGDNTRLMDWLPQNDLLGHPRTRAFVTHTGAHGVYEALYHGVPMVCLPTWGDQPGNAARIEAHGVGIKLDFDTITTEQLYQAIVQVTEEVRYKETAARLSRLHRDQPQSPMERAVWWIEHVIKYGGLPHLRARAMELPWYQYYLLDVAAFLLVSCSGILWAVWRSCSFICSKSCLKSGHKLKSQ</sequence>
<dbReference type="RefSeq" id="XP_035696735.1">
    <property type="nucleotide sequence ID" value="XM_035840842.1"/>
</dbReference>
<feature type="transmembrane region" description="Helical" evidence="8">
    <location>
        <begin position="482"/>
        <end position="506"/>
    </location>
</feature>
<keyword evidence="8" id="KW-0732">Signal</keyword>
<keyword evidence="4 8" id="KW-0812">Transmembrane</keyword>
<dbReference type="FunFam" id="3.40.50.2000:FF:000001">
    <property type="entry name" value="UDP-glucuronosyltransferase"/>
    <property type="match status" value="1"/>
</dbReference>
<evidence type="ECO:0000256" key="5">
    <source>
        <dbReference type="ARBA" id="ARBA00022989"/>
    </source>
</evidence>
<accession>A0A9J7M9G8</accession>
<dbReference type="KEGG" id="bfo:118430132"/>
<keyword evidence="9" id="KW-1185">Reference proteome</keyword>
<keyword evidence="3 7" id="KW-0808">Transferase</keyword>
<dbReference type="SUPFAM" id="SSF53756">
    <property type="entry name" value="UDP-Glycosyltransferase/glycogen phosphorylase"/>
    <property type="match status" value="1"/>
</dbReference>
<dbReference type="GeneID" id="118430132"/>
<name>A0A9J7M9G8_BRAFL</name>
<keyword evidence="2 7" id="KW-0328">Glycosyltransferase</keyword>
<dbReference type="FunFam" id="3.40.50.2000:FF:000610">
    <property type="entry name" value="UDP-glucuronosyltransferase"/>
    <property type="match status" value="1"/>
</dbReference>
<gene>
    <name evidence="10" type="primary">LOC118430132</name>
</gene>
<dbReference type="Gene3D" id="3.40.50.2000">
    <property type="entry name" value="Glycogen Phosphorylase B"/>
    <property type="match status" value="2"/>
</dbReference>
<evidence type="ECO:0000313" key="9">
    <source>
        <dbReference type="Proteomes" id="UP000001554"/>
    </source>
</evidence>
<dbReference type="Pfam" id="PF00201">
    <property type="entry name" value="UDPGT"/>
    <property type="match status" value="1"/>
</dbReference>
<feature type="signal peptide" evidence="8">
    <location>
        <begin position="1"/>
        <end position="22"/>
    </location>
</feature>
<evidence type="ECO:0000256" key="3">
    <source>
        <dbReference type="ARBA" id="ARBA00022679"/>
    </source>
</evidence>
<dbReference type="AlphaFoldDB" id="A0A9J7M9G8"/>
<reference evidence="9" key="1">
    <citation type="journal article" date="2020" name="Nat. Ecol. Evol.">
        <title>Deeply conserved synteny resolves early events in vertebrate evolution.</title>
        <authorList>
            <person name="Simakov O."/>
            <person name="Marletaz F."/>
            <person name="Yue J.X."/>
            <person name="O'Connell B."/>
            <person name="Jenkins J."/>
            <person name="Brandt A."/>
            <person name="Calef R."/>
            <person name="Tung C.H."/>
            <person name="Huang T.K."/>
            <person name="Schmutz J."/>
            <person name="Satoh N."/>
            <person name="Yu J.K."/>
            <person name="Putnam N.H."/>
            <person name="Green R.E."/>
            <person name="Rokhsar D.S."/>
        </authorList>
    </citation>
    <scope>NUCLEOTIDE SEQUENCE [LARGE SCALE GENOMIC DNA]</scope>
    <source>
        <strain evidence="9">S238N-H82</strain>
    </source>
</reference>
<comment type="catalytic activity">
    <reaction evidence="8">
        <text>glucuronate acceptor + UDP-alpha-D-glucuronate = acceptor beta-D-glucuronoside + UDP + H(+)</text>
        <dbReference type="Rhea" id="RHEA:21032"/>
        <dbReference type="ChEBI" id="CHEBI:15378"/>
        <dbReference type="ChEBI" id="CHEBI:58052"/>
        <dbReference type="ChEBI" id="CHEBI:58223"/>
        <dbReference type="ChEBI" id="CHEBI:132367"/>
        <dbReference type="ChEBI" id="CHEBI:132368"/>
        <dbReference type="EC" id="2.4.1.17"/>
    </reaction>
</comment>